<evidence type="ECO:0000256" key="2">
    <source>
        <dbReference type="ARBA" id="ARBA00022475"/>
    </source>
</evidence>
<feature type="transmembrane region" description="Helical" evidence="6">
    <location>
        <begin position="131"/>
        <end position="157"/>
    </location>
</feature>
<feature type="transmembrane region" description="Helical" evidence="6">
    <location>
        <begin position="301"/>
        <end position="328"/>
    </location>
</feature>
<name>A0ABS6DPH5_9MOLU</name>
<keyword evidence="2" id="KW-1003">Cell membrane</keyword>
<comment type="caution">
    <text evidence="7">The sequence shown here is derived from an EMBL/GenBank/DDBJ whole genome shotgun (WGS) entry which is preliminary data.</text>
</comment>
<evidence type="ECO:0000256" key="5">
    <source>
        <dbReference type="ARBA" id="ARBA00023136"/>
    </source>
</evidence>
<protein>
    <recommendedName>
        <fullName evidence="9">ABC transporter permease</fullName>
    </recommendedName>
</protein>
<dbReference type="CDD" id="cd06580">
    <property type="entry name" value="TM_PBP1_transp_TpRbsC_like"/>
    <property type="match status" value="1"/>
</dbReference>
<accession>A0ABS6DPH5</accession>
<gene>
    <name evidence="7" type="ORF">KQ875_01275</name>
</gene>
<feature type="transmembrane region" description="Helical" evidence="6">
    <location>
        <begin position="348"/>
        <end position="368"/>
    </location>
</feature>
<dbReference type="PANTHER" id="PTHR47089:SF1">
    <property type="entry name" value="GUANOSINE ABC TRANSPORTER PERMEASE PROTEIN NUPP"/>
    <property type="match status" value="1"/>
</dbReference>
<organism evidence="7 8">
    <name type="scientific">Mycoplasma zalophi</name>
    <dbReference type="NCBI Taxonomy" id="191287"/>
    <lineage>
        <taxon>Bacteria</taxon>
        <taxon>Bacillati</taxon>
        <taxon>Mycoplasmatota</taxon>
        <taxon>Mollicutes</taxon>
        <taxon>Mycoplasmataceae</taxon>
        <taxon>Mycoplasma</taxon>
    </lineage>
</organism>
<keyword evidence="5 6" id="KW-0472">Membrane</keyword>
<dbReference type="RefSeq" id="WP_216488609.1">
    <property type="nucleotide sequence ID" value="NZ_JAHMHH010000001.1"/>
</dbReference>
<keyword evidence="4 6" id="KW-1133">Transmembrane helix</keyword>
<sequence length="525" mass="59187">MKNFTSKLQNLVHNASVYIRMDQQKSSLRKIASSLWAIIMGILLSMIFISMIGKNPLQFFNLIFTNAFKSWNKEYLMGYLSIFLLGSLGVGLGFKSGYFNIGVSGQMMFGSLISFLIIFKLLDPSKTISAGYLVLLMFISIITGALLAMIAGLLKAFFNVHEVISTILLNWIVVYLCIYFFNWTNGAIWSDGTIAKQFLLDTGDGTRQLKILASDKKAFISAALGFGVIISLVLWFVFSKTTVGYKVKMVGLSKTNAKYSGTNEKIIVVSVLSISGALSGFAGFIYYVILQGQMVDLTTPLGLGFDTIAISLLALNAPVGIIFTSLFYALLKTGEPSLFLMNLNGESMFMVTGLIIFMAALSIMFSYFKPIYWMKKFILLYTNKEWLELKKEHTKKLASLTKQHKLSIKEAKNEHKAKKPQFKEVKSSTNKEIHKLLLQKTDQYTEEQKLEYFNKLSSLKINLQKTLDDLGFNNLKNKINLYKSLKTAQKLEFKKSTENIYQDLSKQLNKKIITKCHLIKAKGEK</sequence>
<dbReference type="Pfam" id="PF02653">
    <property type="entry name" value="BPD_transp_2"/>
    <property type="match status" value="1"/>
</dbReference>
<evidence type="ECO:0000256" key="3">
    <source>
        <dbReference type="ARBA" id="ARBA00022692"/>
    </source>
</evidence>
<comment type="subcellular location">
    <subcellularLocation>
        <location evidence="1">Cell membrane</location>
        <topology evidence="1">Multi-pass membrane protein</topology>
    </subcellularLocation>
</comment>
<evidence type="ECO:0008006" key="9">
    <source>
        <dbReference type="Google" id="ProtNLM"/>
    </source>
</evidence>
<evidence type="ECO:0000313" key="8">
    <source>
        <dbReference type="Proteomes" id="UP000718793"/>
    </source>
</evidence>
<dbReference type="Proteomes" id="UP000718793">
    <property type="component" value="Unassembled WGS sequence"/>
</dbReference>
<dbReference type="EMBL" id="JAHMHH010000001">
    <property type="protein sequence ID" value="MBU4692225.1"/>
    <property type="molecule type" value="Genomic_DNA"/>
</dbReference>
<dbReference type="InterPro" id="IPR001851">
    <property type="entry name" value="ABC_transp_permease"/>
</dbReference>
<feature type="transmembrane region" description="Helical" evidence="6">
    <location>
        <begin position="163"/>
        <end position="181"/>
    </location>
</feature>
<feature type="transmembrane region" description="Helical" evidence="6">
    <location>
        <begin position="98"/>
        <end position="119"/>
    </location>
</feature>
<feature type="transmembrane region" description="Helical" evidence="6">
    <location>
        <begin position="31"/>
        <end position="53"/>
    </location>
</feature>
<evidence type="ECO:0000256" key="6">
    <source>
        <dbReference type="SAM" id="Phobius"/>
    </source>
</evidence>
<keyword evidence="3 6" id="KW-0812">Transmembrane</keyword>
<evidence type="ECO:0000313" key="7">
    <source>
        <dbReference type="EMBL" id="MBU4692225.1"/>
    </source>
</evidence>
<feature type="transmembrane region" description="Helical" evidence="6">
    <location>
        <begin position="74"/>
        <end position="92"/>
    </location>
</feature>
<proteinExistence type="predicted"/>
<feature type="transmembrane region" description="Helical" evidence="6">
    <location>
        <begin position="218"/>
        <end position="238"/>
    </location>
</feature>
<keyword evidence="8" id="KW-1185">Reference proteome</keyword>
<dbReference type="PANTHER" id="PTHR47089">
    <property type="entry name" value="ABC TRANSPORTER, PERMEASE PROTEIN"/>
    <property type="match status" value="1"/>
</dbReference>
<evidence type="ECO:0000256" key="1">
    <source>
        <dbReference type="ARBA" id="ARBA00004651"/>
    </source>
</evidence>
<feature type="transmembrane region" description="Helical" evidence="6">
    <location>
        <begin position="266"/>
        <end position="289"/>
    </location>
</feature>
<reference evidence="7" key="1">
    <citation type="submission" date="2021-06" db="EMBL/GenBank/DDBJ databases">
        <title>Novel Mycoplasma species detected in California sea lions (Zalophus californianus) from the USA.</title>
        <authorList>
            <person name="Volokhov D.V."/>
            <person name="Furtak V.A."/>
            <person name="Zagorodnyaya T.A."/>
        </authorList>
    </citation>
    <scope>NUCLEOTIDE SEQUENCE [LARGE SCALE GENOMIC DNA]</scope>
    <source>
        <strain evidence="7">CSL 5346</strain>
    </source>
</reference>
<evidence type="ECO:0000256" key="4">
    <source>
        <dbReference type="ARBA" id="ARBA00022989"/>
    </source>
</evidence>